<dbReference type="InterPro" id="IPR022803">
    <property type="entry name" value="Ribosomal_uL5_dom_sf"/>
</dbReference>
<dbReference type="Gene3D" id="3.30.1440.10">
    <property type="match status" value="1"/>
</dbReference>
<protein>
    <recommendedName>
        <fullName evidence="1">UPF0201 protein D6D85_07720</fullName>
    </recommendedName>
</protein>
<keyword evidence="4" id="KW-1185">Reference proteome</keyword>
<evidence type="ECO:0000256" key="1">
    <source>
        <dbReference type="HAMAP-Rule" id="MF_01112"/>
    </source>
</evidence>
<gene>
    <name evidence="2" type="ORF">D6D85_07720</name>
    <name evidence="3" type="ORF">EF810_04815</name>
</gene>
<dbReference type="Pfam" id="PF01877">
    <property type="entry name" value="RNA_binding"/>
    <property type="match status" value="1"/>
</dbReference>
<dbReference type="EMBL" id="RCOS01000087">
    <property type="protein sequence ID" value="RSN74727.1"/>
    <property type="molecule type" value="Genomic_DNA"/>
</dbReference>
<evidence type="ECO:0000313" key="4">
    <source>
        <dbReference type="Proteomes" id="UP000277582"/>
    </source>
</evidence>
<dbReference type="InterPro" id="IPR002739">
    <property type="entry name" value="PAB1135-like"/>
</dbReference>
<reference evidence="2 4" key="1">
    <citation type="submission" date="2018-10" db="EMBL/GenBank/DDBJ databases">
        <title>Co-occurring genomic capacity for anaerobic methane metabolism and dissimilatory sulfite reduction discovered in the Korarchaeota.</title>
        <authorList>
            <person name="Mckay L.J."/>
            <person name="Dlakic M."/>
            <person name="Fields M.W."/>
            <person name="Delmont T.O."/>
            <person name="Eren A.M."/>
            <person name="Jay Z.J."/>
            <person name="Klingelsmith K.B."/>
            <person name="Rusch D.B."/>
            <person name="Inskeep W.P."/>
        </authorList>
    </citation>
    <scope>NUCLEOTIDE SEQUENCE [LARGE SCALE GENOMIC DNA]</scope>
    <source>
        <strain evidence="2 4">MDKW</strain>
    </source>
</reference>
<dbReference type="SUPFAM" id="SSF55282">
    <property type="entry name" value="RL5-like"/>
    <property type="match status" value="1"/>
</dbReference>
<reference evidence="3 5" key="2">
    <citation type="journal article" date="2019" name="Nat. Microbiol.">
        <title>Wide diversity of methane and short-chain alkane metabolisms in uncultured archaea.</title>
        <authorList>
            <person name="Borrel G."/>
            <person name="Adam P.S."/>
            <person name="McKay L.J."/>
            <person name="Chen L.X."/>
            <person name="Sierra-Garcia I.N."/>
            <person name="Sieber C.M."/>
            <person name="Letourneur Q."/>
            <person name="Ghozlane A."/>
            <person name="Andersen G.L."/>
            <person name="Li W.J."/>
            <person name="Hallam S.J."/>
            <person name="Muyzer G."/>
            <person name="de Oliveira V.M."/>
            <person name="Inskeep W.P."/>
            <person name="Banfield J.F."/>
            <person name="Gribaldo S."/>
        </authorList>
    </citation>
    <scope>NUCLEOTIDE SEQUENCE [LARGE SCALE GENOMIC DNA]</scope>
    <source>
        <strain evidence="3">NM4</strain>
    </source>
</reference>
<dbReference type="Proteomes" id="UP000277582">
    <property type="component" value="Unassembled WGS sequence"/>
</dbReference>
<evidence type="ECO:0000313" key="3">
    <source>
        <dbReference type="EMBL" id="RZN61433.1"/>
    </source>
</evidence>
<name>A0A3R9R4U6_9CREN</name>
<dbReference type="PANTHER" id="PTHR39652">
    <property type="entry name" value="UPF0201 PROTEIN TK1335"/>
    <property type="match status" value="1"/>
</dbReference>
<sequence length="156" mass="17678">MMIYIEVWTRAFPSESAERVLMAVKNVIPFDESLDDVEISGESVKEIRVSSNRHECLIKLRDSLRSNKILDTARMLLKSNVHGDETEILLHKQAAFNGRVHLCETEEESPLGAIKVSIRVPGAINAFIDWLAPKTEKGRIVKELSTEEFLSMIKDL</sequence>
<evidence type="ECO:0000313" key="5">
    <source>
        <dbReference type="Proteomes" id="UP000316217"/>
    </source>
</evidence>
<comment type="similarity">
    <text evidence="1">Belongs to the UPF0201 family.</text>
</comment>
<evidence type="ECO:0000313" key="2">
    <source>
        <dbReference type="EMBL" id="RSN74727.1"/>
    </source>
</evidence>
<dbReference type="EMBL" id="RXII01000074">
    <property type="protein sequence ID" value="RZN61433.1"/>
    <property type="molecule type" value="Genomic_DNA"/>
</dbReference>
<organism evidence="2 4">
    <name type="scientific">Candidatus Methanodesulfokora washburnensis</name>
    <dbReference type="NCBI Taxonomy" id="2478471"/>
    <lineage>
        <taxon>Archaea</taxon>
        <taxon>Thermoproteota</taxon>
        <taxon>Candidatus Korarchaeia</taxon>
        <taxon>Candidatus Korarchaeia incertae sedis</taxon>
        <taxon>Candidatus Methanodesulfokora</taxon>
    </lineage>
</organism>
<dbReference type="HAMAP" id="MF_01112">
    <property type="entry name" value="UPF0201"/>
    <property type="match status" value="1"/>
</dbReference>
<comment type="caution">
    <text evidence="2">The sequence shown here is derived from an EMBL/GenBank/DDBJ whole genome shotgun (WGS) entry which is preliminary data.</text>
</comment>
<dbReference type="Proteomes" id="UP000316217">
    <property type="component" value="Unassembled WGS sequence"/>
</dbReference>
<dbReference type="PANTHER" id="PTHR39652:SF1">
    <property type="entry name" value="UPF0201 PROTEIN TK1335"/>
    <property type="match status" value="1"/>
</dbReference>
<dbReference type="AlphaFoldDB" id="A0A3R9R4U6"/>
<accession>A0A3R9R4U6</accession>
<proteinExistence type="inferred from homology"/>